<dbReference type="OrthoDB" id="10048604at2759"/>
<feature type="region of interest" description="Disordered" evidence="7">
    <location>
        <begin position="302"/>
        <end position="353"/>
    </location>
</feature>
<comment type="subcellular location">
    <subcellularLocation>
        <location evidence="1">Nucleus</location>
    </subcellularLocation>
</comment>
<accession>A0A1X7VUP8</accession>
<feature type="compositionally biased region" description="Basic and acidic residues" evidence="7">
    <location>
        <begin position="1"/>
        <end position="12"/>
    </location>
</feature>
<evidence type="ECO:0000256" key="7">
    <source>
        <dbReference type="SAM" id="MobiDB-lite"/>
    </source>
</evidence>
<feature type="region of interest" description="Disordered" evidence="7">
    <location>
        <begin position="449"/>
        <end position="489"/>
    </location>
</feature>
<feature type="compositionally biased region" description="Gly residues" evidence="7">
    <location>
        <begin position="573"/>
        <end position="582"/>
    </location>
</feature>
<name>A0A1X7VUP8_AMPQE</name>
<evidence type="ECO:0000256" key="4">
    <source>
        <dbReference type="ARBA" id="ARBA00023015"/>
    </source>
</evidence>
<protein>
    <recommendedName>
        <fullName evidence="8">Histone deacetylase complex subunit SAP130 C-terminal domain-containing protein</fullName>
    </recommendedName>
</protein>
<dbReference type="PANTHER" id="PTHR13497">
    <property type="entry name" value="HISTONE DEACETYLASE COMPLEX SUBUNIT SAP130"/>
    <property type="match status" value="1"/>
</dbReference>
<feature type="compositionally biased region" description="Low complexity" evidence="7">
    <location>
        <begin position="304"/>
        <end position="315"/>
    </location>
</feature>
<keyword evidence="6" id="KW-0539">Nucleus</keyword>
<feature type="region of interest" description="Disordered" evidence="7">
    <location>
        <begin position="147"/>
        <end position="167"/>
    </location>
</feature>
<evidence type="ECO:0000256" key="2">
    <source>
        <dbReference type="ARBA" id="ARBA00007859"/>
    </source>
</evidence>
<dbReference type="STRING" id="400682.A0A1X7VUP8"/>
<feature type="region of interest" description="Disordered" evidence="7">
    <location>
        <begin position="89"/>
        <end position="111"/>
    </location>
</feature>
<keyword evidence="3" id="KW-0678">Repressor</keyword>
<keyword evidence="5" id="KW-0804">Transcription</keyword>
<dbReference type="GO" id="GO:0070822">
    <property type="term" value="C:Sin3-type complex"/>
    <property type="evidence" value="ECO:0007669"/>
    <property type="project" value="TreeGrafter"/>
</dbReference>
<dbReference type="Pfam" id="PF16014">
    <property type="entry name" value="SAP130_C"/>
    <property type="match status" value="1"/>
</dbReference>
<reference evidence="10" key="1">
    <citation type="journal article" date="2010" name="Nature">
        <title>The Amphimedon queenslandica genome and the evolution of animal complexity.</title>
        <authorList>
            <person name="Srivastava M."/>
            <person name="Simakov O."/>
            <person name="Chapman J."/>
            <person name="Fahey B."/>
            <person name="Gauthier M.E."/>
            <person name="Mitros T."/>
            <person name="Richards G.S."/>
            <person name="Conaco C."/>
            <person name="Dacre M."/>
            <person name="Hellsten U."/>
            <person name="Larroux C."/>
            <person name="Putnam N.H."/>
            <person name="Stanke M."/>
            <person name="Adamska M."/>
            <person name="Darling A."/>
            <person name="Degnan S.M."/>
            <person name="Oakley T.H."/>
            <person name="Plachetzki D.C."/>
            <person name="Zhai Y."/>
            <person name="Adamski M."/>
            <person name="Calcino A."/>
            <person name="Cummins S.F."/>
            <person name="Goodstein D.M."/>
            <person name="Harris C."/>
            <person name="Jackson D.J."/>
            <person name="Leys S.P."/>
            <person name="Shu S."/>
            <person name="Woodcroft B.J."/>
            <person name="Vervoort M."/>
            <person name="Kosik K.S."/>
            <person name="Manning G."/>
            <person name="Degnan B.M."/>
            <person name="Rokhsar D.S."/>
        </authorList>
    </citation>
    <scope>NUCLEOTIDE SEQUENCE [LARGE SCALE GENOMIC DNA]</scope>
</reference>
<feature type="compositionally biased region" description="Polar residues" evidence="7">
    <location>
        <begin position="418"/>
        <end position="430"/>
    </location>
</feature>
<feature type="region of interest" description="Disordered" evidence="7">
    <location>
        <begin position="513"/>
        <end position="589"/>
    </location>
</feature>
<feature type="region of interest" description="Disordered" evidence="7">
    <location>
        <begin position="1"/>
        <end position="29"/>
    </location>
</feature>
<feature type="compositionally biased region" description="Polar residues" evidence="7">
    <location>
        <begin position="531"/>
        <end position="547"/>
    </location>
</feature>
<dbReference type="InterPro" id="IPR031963">
    <property type="entry name" value="SAP130_C"/>
</dbReference>
<dbReference type="InterPro" id="IPR024137">
    <property type="entry name" value="His_deAcase_cplx_SAP130"/>
</dbReference>
<evidence type="ECO:0000256" key="5">
    <source>
        <dbReference type="ARBA" id="ARBA00023163"/>
    </source>
</evidence>
<dbReference type="AlphaFoldDB" id="A0A1X7VUP8"/>
<feature type="domain" description="Histone deacetylase complex subunit SAP130 C-terminal" evidence="8">
    <location>
        <begin position="611"/>
        <end position="740"/>
    </location>
</feature>
<evidence type="ECO:0000259" key="8">
    <source>
        <dbReference type="Pfam" id="PF16014"/>
    </source>
</evidence>
<dbReference type="KEGG" id="aqu:100631725"/>
<dbReference type="InParanoid" id="A0A1X7VUP8"/>
<evidence type="ECO:0000313" key="10">
    <source>
        <dbReference type="Proteomes" id="UP000007879"/>
    </source>
</evidence>
<evidence type="ECO:0000256" key="1">
    <source>
        <dbReference type="ARBA" id="ARBA00004123"/>
    </source>
</evidence>
<dbReference type="Proteomes" id="UP000007879">
    <property type="component" value="Unassembled WGS sequence"/>
</dbReference>
<keyword evidence="10" id="KW-1185">Reference proteome</keyword>
<comment type="similarity">
    <text evidence="2">Belongs to the SAP130 family.</text>
</comment>
<feature type="region of interest" description="Disordered" evidence="7">
    <location>
        <begin position="375"/>
        <end position="430"/>
    </location>
</feature>
<keyword evidence="4" id="KW-0805">Transcription regulation</keyword>
<reference evidence="9" key="2">
    <citation type="submission" date="2017-05" db="UniProtKB">
        <authorList>
            <consortium name="EnsemblMetazoa"/>
        </authorList>
    </citation>
    <scope>IDENTIFICATION</scope>
</reference>
<sequence length="768" mass="82451">MTDKSHKLEDHSPAAVKVSRGHAPTHQHLPTPYYISADANMSRHAPPHPHAPPHIGPYFSPSYMHPLTIASGTGRPVAPGLSNDLGPPIFMPSLNLGTPNKPNKSHKTSQSSVVSSGHVTQSHDLVTSPVAMTTNELFPMMSYPVKPPHSAHSSNKVPSGSLNSTRKGKLEGVTSKQMMAVRQSDRNTPSPVNSLLTGGMGMNPTGGMGLSPSPAGMNINLVKPNLVNSEVVSSYPTPPVSHYMHHYGSVAMMGGAKQDMKGMYESLSKSDGGVTVMTLASGMGGGATLVCTEGLSPPLSHVATPSTVSMSSSTTLIPSEQQRHERLQPSSSSFNHYESETGGGARGSGESIPWPEAMSKTIIIPAPNLTGKDIANLTSSASSSPLSIENNKQSNDGQWPSTPTDPPQLDEQGDEGIQSPSAHANHFADSSTAHVGGGVFGSGHVTSVGVAGSSSSPRPSILRKRPLERSSDSLVSPSSSNNSGHTFLPRLPINCSVKPNLLCYEHNNLHDNHMTGSDISSPRKRPRKQQLDSISDGSVPNSSQRISSMIAHERLPGPLPLKNKDWSSHSERGTGGGGGEGKSSGKETEKVYMSQLRRSQYPIGYLCKRSHRSGCNHFQRHSDIKLHEELPVSLHEMCSTKEMWLRSSGWKLQHVKSHLDEIESVEKGVLELMVELEESGKEVMASLPNNNGTITESNRKFLENLILGTKERTNRTLLHIQETRQNLLKVLDSNVKVVEIMKKFAPVIPVSHSITSTSFLSLEDSPTD</sequence>
<feature type="compositionally biased region" description="Polar residues" evidence="7">
    <location>
        <begin position="388"/>
        <end position="402"/>
    </location>
</feature>
<evidence type="ECO:0000256" key="3">
    <source>
        <dbReference type="ARBA" id="ARBA00022491"/>
    </source>
</evidence>
<dbReference type="PANTHER" id="PTHR13497:SF3">
    <property type="entry name" value="HISTONE DEACETYLASE COMPLEX SUBUNIT SAP130"/>
    <property type="match status" value="1"/>
</dbReference>
<proteinExistence type="inferred from homology"/>
<feature type="compositionally biased region" description="Low complexity" evidence="7">
    <location>
        <begin position="472"/>
        <end position="483"/>
    </location>
</feature>
<dbReference type="GO" id="GO:0000122">
    <property type="term" value="P:negative regulation of transcription by RNA polymerase II"/>
    <property type="evidence" value="ECO:0007669"/>
    <property type="project" value="TreeGrafter"/>
</dbReference>
<feature type="compositionally biased region" description="Basic and acidic residues" evidence="7">
    <location>
        <begin position="562"/>
        <end position="572"/>
    </location>
</feature>
<feature type="compositionally biased region" description="Polar residues" evidence="7">
    <location>
        <begin position="151"/>
        <end position="165"/>
    </location>
</feature>
<evidence type="ECO:0000313" key="9">
    <source>
        <dbReference type="EnsemblMetazoa" id="Aqu2.1.43595_001"/>
    </source>
</evidence>
<organism evidence="9">
    <name type="scientific">Amphimedon queenslandica</name>
    <name type="common">Sponge</name>
    <dbReference type="NCBI Taxonomy" id="400682"/>
    <lineage>
        <taxon>Eukaryota</taxon>
        <taxon>Metazoa</taxon>
        <taxon>Porifera</taxon>
        <taxon>Demospongiae</taxon>
        <taxon>Heteroscleromorpha</taxon>
        <taxon>Haplosclerida</taxon>
        <taxon>Niphatidae</taxon>
        <taxon>Amphimedon</taxon>
    </lineage>
</organism>
<gene>
    <name evidence="9" type="primary">100631725</name>
</gene>
<dbReference type="EnsemblMetazoa" id="XM_019994872.1">
    <property type="protein sequence ID" value="XP_019850431.1"/>
    <property type="gene ID" value="LOC100631725"/>
</dbReference>
<dbReference type="EnsemblMetazoa" id="Aqu2.1.43595_001">
    <property type="protein sequence ID" value="Aqu2.1.43595_001"/>
    <property type="gene ID" value="Aqu2.1.43595"/>
</dbReference>
<evidence type="ECO:0000256" key="6">
    <source>
        <dbReference type="ARBA" id="ARBA00023242"/>
    </source>
</evidence>